<feature type="compositionally biased region" description="Basic and acidic residues" evidence="5">
    <location>
        <begin position="484"/>
        <end position="505"/>
    </location>
</feature>
<keyword evidence="4" id="KW-0539">Nucleus</keyword>
<dbReference type="ExpressionAtlas" id="A0A2K3NMW3">
    <property type="expression patterns" value="baseline"/>
</dbReference>
<feature type="domain" description="DUF7650" evidence="6">
    <location>
        <begin position="38"/>
        <end position="125"/>
    </location>
</feature>
<accession>A0A2K3NMW3</accession>
<keyword evidence="2" id="KW-0805">Transcription regulation</keyword>
<dbReference type="Pfam" id="PF25826">
    <property type="entry name" value="DUF7952"/>
    <property type="match status" value="1"/>
</dbReference>
<evidence type="ECO:0000313" key="8">
    <source>
        <dbReference type="EMBL" id="PNY04378.1"/>
    </source>
</evidence>
<evidence type="ECO:0000256" key="3">
    <source>
        <dbReference type="ARBA" id="ARBA00023163"/>
    </source>
</evidence>
<feature type="domain" description="DUF7650" evidence="6">
    <location>
        <begin position="386"/>
        <end position="473"/>
    </location>
</feature>
<dbReference type="EMBL" id="ASHM01000296">
    <property type="protein sequence ID" value="PNY04378.1"/>
    <property type="molecule type" value="Genomic_DNA"/>
</dbReference>
<dbReference type="InterPro" id="IPR056067">
    <property type="entry name" value="DUF7650"/>
</dbReference>
<dbReference type="Proteomes" id="UP000236291">
    <property type="component" value="Unassembled WGS sequence"/>
</dbReference>
<feature type="non-terminal residue" evidence="8">
    <location>
        <position position="1"/>
    </location>
</feature>
<feature type="domain" description="DUF7952" evidence="7">
    <location>
        <begin position="275"/>
        <end position="352"/>
    </location>
</feature>
<evidence type="ECO:0000256" key="5">
    <source>
        <dbReference type="SAM" id="MobiDB-lite"/>
    </source>
</evidence>
<feature type="region of interest" description="Disordered" evidence="5">
    <location>
        <begin position="1"/>
        <end position="32"/>
    </location>
</feature>
<feature type="compositionally biased region" description="Polar residues" evidence="5">
    <location>
        <begin position="21"/>
        <end position="32"/>
    </location>
</feature>
<sequence>VGIGNEKGDLTRLGVEHGKNSRASSAPTSKALSSLGPSDIIQSLTGGYRLSKTKSTELFWEAVWPRLLARGWHSEQPKYRGYVTSKDYLVFLVPGVEKFSRRKLVKGDHYFDSVSDVLSKVVAEPNILELEEEEAAANVGSFNEEDTEKGSNEDDLSDDHRQCYLKPRSSTYKKDHIKFMAIDTILVHGGKPSDLRKLKPVPVNAVGKVEMGSFEENDNDIIMEDASYGVHDLSHRIGPEYQAEISFVIKKSEQLRMNPANSESVHDKSCSLEIECRKIKGRNCIIGQRLFTGPRQRELLSRLICRVGTESQVALLQVSKSYVEGIISLEEYISSLKSMVGIGVLVEAVGIGNEKRDLTRLGVEHGKNSRASSAPTRKALSSLRPSDIIQSLTGGYQLSKTKSTELFWEAVWPRLLARGWHCEKPKNRGYVTSEDYLVFLIPGVEKFSTRKLVKGDHYFDSVSDVLSKVVAEPNILELEDEEAKDGSFNEEKGSNEGDLSDDHRQCYLKPRSSPYKKNHTKFMVIDTSLVHGGKLSNLRELESVPNSVSKLEVYADGKRYKGKIYTRKVGHSKDTSRSVKQLRYPPVEFGDASTKASDLLRECKSGFSTDDLPRMVEAKMLRCSKKKISGTDGCRSVSRNYANKKVEIKKCQQVNVLDDNRLKRIIKYHFNRRVRTGHSNHVAVPIKRRRLTACAKAEERRIVENSSGGKGSDKLGFSLSSSFPDSNKNVCDPISHQQNGSSTAFSTERNVKENNEMNIHNGSYQCTFEAKRTKVCRLMNWLIKDEDSEYYQKLREFEYKKATRNNLNQVVLQKHQKSLANEVNRETDGAVIKTKQADGASTSSAPNDDEVVILTKAKYERLLQSAEKVDKLEEKLSQILNLLQQRNIVISDELTTQMYNC</sequence>
<evidence type="ECO:0000256" key="1">
    <source>
        <dbReference type="ARBA" id="ARBA00004123"/>
    </source>
</evidence>
<evidence type="ECO:0000256" key="2">
    <source>
        <dbReference type="ARBA" id="ARBA00023015"/>
    </source>
</evidence>
<comment type="subcellular location">
    <subcellularLocation>
        <location evidence="1">Nucleus</location>
    </subcellularLocation>
</comment>
<evidence type="ECO:0000313" key="9">
    <source>
        <dbReference type="Proteomes" id="UP000236291"/>
    </source>
</evidence>
<dbReference type="PANTHER" id="PTHR13859">
    <property type="entry name" value="ATROPHIN-RELATED"/>
    <property type="match status" value="1"/>
</dbReference>
<keyword evidence="3" id="KW-0804">Transcription</keyword>
<evidence type="ECO:0000256" key="4">
    <source>
        <dbReference type="ARBA" id="ARBA00023242"/>
    </source>
</evidence>
<reference evidence="8 9" key="2">
    <citation type="journal article" date="2017" name="Front. Plant Sci.">
        <title>Gene Classification and Mining of Molecular Markers Useful in Red Clover (Trifolium pratense) Breeding.</title>
        <authorList>
            <person name="Istvanek J."/>
            <person name="Dluhosova J."/>
            <person name="Dluhos P."/>
            <person name="Patkova L."/>
            <person name="Nedelnik J."/>
            <person name="Repkova J."/>
        </authorList>
    </citation>
    <scope>NUCLEOTIDE SEQUENCE [LARGE SCALE GENOMIC DNA]</scope>
    <source>
        <strain evidence="9">cv. Tatra</strain>
        <tissue evidence="8">Young leaves</tissue>
    </source>
</reference>
<dbReference type="Pfam" id="PF24662">
    <property type="entry name" value="DUF7650"/>
    <property type="match status" value="2"/>
</dbReference>
<dbReference type="GO" id="GO:0005634">
    <property type="term" value="C:nucleus"/>
    <property type="evidence" value="ECO:0007669"/>
    <property type="project" value="UniProtKB-SubCell"/>
</dbReference>
<dbReference type="PANTHER" id="PTHR13859:SF31">
    <property type="entry name" value="ELM2 DOMAIN-CONTAINING PROTEIN"/>
    <property type="match status" value="1"/>
</dbReference>
<proteinExistence type="predicted"/>
<feature type="compositionally biased region" description="Basic and acidic residues" evidence="5">
    <location>
        <begin position="1"/>
        <end position="19"/>
    </location>
</feature>
<name>A0A2K3NMW3_TRIPR</name>
<dbReference type="GO" id="GO:0003714">
    <property type="term" value="F:transcription corepressor activity"/>
    <property type="evidence" value="ECO:0007669"/>
    <property type="project" value="TreeGrafter"/>
</dbReference>
<comment type="caution">
    <text evidence="8">The sequence shown here is derived from an EMBL/GenBank/DDBJ whole genome shotgun (WGS) entry which is preliminary data.</text>
</comment>
<organism evidence="8 9">
    <name type="scientific">Trifolium pratense</name>
    <name type="common">Red clover</name>
    <dbReference type="NCBI Taxonomy" id="57577"/>
    <lineage>
        <taxon>Eukaryota</taxon>
        <taxon>Viridiplantae</taxon>
        <taxon>Streptophyta</taxon>
        <taxon>Embryophyta</taxon>
        <taxon>Tracheophyta</taxon>
        <taxon>Spermatophyta</taxon>
        <taxon>Magnoliopsida</taxon>
        <taxon>eudicotyledons</taxon>
        <taxon>Gunneridae</taxon>
        <taxon>Pentapetalae</taxon>
        <taxon>rosids</taxon>
        <taxon>fabids</taxon>
        <taxon>Fabales</taxon>
        <taxon>Fabaceae</taxon>
        <taxon>Papilionoideae</taxon>
        <taxon>50 kb inversion clade</taxon>
        <taxon>NPAAA clade</taxon>
        <taxon>Hologalegina</taxon>
        <taxon>IRL clade</taxon>
        <taxon>Trifolieae</taxon>
        <taxon>Trifolium</taxon>
    </lineage>
</organism>
<feature type="compositionally biased region" description="Basic and acidic residues" evidence="5">
    <location>
        <begin position="148"/>
        <end position="160"/>
    </location>
</feature>
<dbReference type="STRING" id="57577.A0A2K3NMW3"/>
<protein>
    <submittedName>
        <fullName evidence="8">Uncharacterized protein</fullName>
    </submittedName>
</protein>
<evidence type="ECO:0000259" key="6">
    <source>
        <dbReference type="Pfam" id="PF24662"/>
    </source>
</evidence>
<reference evidence="8 9" key="1">
    <citation type="journal article" date="2014" name="Am. J. Bot.">
        <title>Genome assembly and annotation for red clover (Trifolium pratense; Fabaceae).</title>
        <authorList>
            <person name="Istvanek J."/>
            <person name="Jaros M."/>
            <person name="Krenek A."/>
            <person name="Repkova J."/>
        </authorList>
    </citation>
    <scope>NUCLEOTIDE SEQUENCE [LARGE SCALE GENOMIC DNA]</scope>
    <source>
        <strain evidence="9">cv. Tatra</strain>
        <tissue evidence="8">Young leaves</tissue>
    </source>
</reference>
<dbReference type="AlphaFoldDB" id="A0A2K3NMW3"/>
<evidence type="ECO:0000259" key="7">
    <source>
        <dbReference type="Pfam" id="PF25826"/>
    </source>
</evidence>
<dbReference type="InterPro" id="IPR057712">
    <property type="entry name" value="DUF7952"/>
</dbReference>
<feature type="region of interest" description="Disordered" evidence="5">
    <location>
        <begin position="134"/>
        <end position="160"/>
    </location>
</feature>
<feature type="region of interest" description="Disordered" evidence="5">
    <location>
        <begin position="481"/>
        <end position="512"/>
    </location>
</feature>
<gene>
    <name evidence="8" type="ORF">L195_g000799</name>
</gene>